<organism evidence="3 4">
    <name type="scientific">Croceicoccus ponticola</name>
    <dbReference type="NCBI Taxonomy" id="2217664"/>
    <lineage>
        <taxon>Bacteria</taxon>
        <taxon>Pseudomonadati</taxon>
        <taxon>Pseudomonadota</taxon>
        <taxon>Alphaproteobacteria</taxon>
        <taxon>Sphingomonadales</taxon>
        <taxon>Erythrobacteraceae</taxon>
        <taxon>Croceicoccus</taxon>
    </lineage>
</organism>
<name>A0A437GUT8_9SPHN</name>
<feature type="chain" id="PRO_5019230170" evidence="1">
    <location>
        <begin position="22"/>
        <end position="337"/>
    </location>
</feature>
<evidence type="ECO:0000259" key="2">
    <source>
        <dbReference type="Pfam" id="PF00160"/>
    </source>
</evidence>
<dbReference type="GO" id="GO:0003755">
    <property type="term" value="F:peptidyl-prolyl cis-trans isomerase activity"/>
    <property type="evidence" value="ECO:0007669"/>
    <property type="project" value="InterPro"/>
</dbReference>
<keyword evidence="1" id="KW-0732">Signal</keyword>
<feature type="signal peptide" evidence="1">
    <location>
        <begin position="1"/>
        <end position="21"/>
    </location>
</feature>
<dbReference type="Pfam" id="PF00160">
    <property type="entry name" value="Pro_isomerase"/>
    <property type="match status" value="1"/>
</dbReference>
<dbReference type="OrthoDB" id="9807797at2"/>
<dbReference type="InterPro" id="IPR002130">
    <property type="entry name" value="Cyclophilin-type_PPIase_dom"/>
</dbReference>
<dbReference type="InterPro" id="IPR029000">
    <property type="entry name" value="Cyclophilin-like_dom_sf"/>
</dbReference>
<reference evidence="3 4" key="1">
    <citation type="submission" date="2018-12" db="EMBL/GenBank/DDBJ databases">
        <title>Croceicoccus ponticola sp. nov., a lipolytic bacterium isolated from seawater.</title>
        <authorList>
            <person name="Yoon J.-H."/>
        </authorList>
    </citation>
    <scope>NUCLEOTIDE SEQUENCE [LARGE SCALE GENOMIC DNA]</scope>
    <source>
        <strain evidence="3 4">GM-16</strain>
    </source>
</reference>
<dbReference type="AlphaFoldDB" id="A0A437GUT8"/>
<evidence type="ECO:0000256" key="1">
    <source>
        <dbReference type="SAM" id="SignalP"/>
    </source>
</evidence>
<accession>A0A437GUT8</accession>
<feature type="domain" description="PPIase cyclophilin-type" evidence="2">
    <location>
        <begin position="74"/>
        <end position="253"/>
    </location>
</feature>
<keyword evidence="4" id="KW-1185">Reference proteome</keyword>
<sequence>MKHLVLVLAPLFAMIAAPASATTPDEIVDAAPDSEWREIAPADLLVMTLAPDAAGKPREVVVQLLPEPFSAAWTRNVRALAKANWWNGTSIYRSVDNWVVQWGEGPVEEGKTVPAAMGETSADGYSLDWRSGLVATLWDAHGRRAAEAADKERDGSKFGDPYAAAVGYVNGMPVASDLETRIGPDGAKISRPTRIWPVHCYASVGVARALSPDAGSGTELYAVIGHAPRQLDRNIAVVGKVIDGIEHLSILPRGTGPAGVYETEGERTPIVSVRLLSEMPVAARPRYRVLDTDGDSFARYAEVKANRDDAFYTVPAGGADVCNVAAPVKRFADDASG</sequence>
<dbReference type="Gene3D" id="2.40.100.10">
    <property type="entry name" value="Cyclophilin-like"/>
    <property type="match status" value="1"/>
</dbReference>
<proteinExistence type="predicted"/>
<comment type="caution">
    <text evidence="3">The sequence shown here is derived from an EMBL/GenBank/DDBJ whole genome shotgun (WGS) entry which is preliminary data.</text>
</comment>
<protein>
    <submittedName>
        <fullName evidence="3">Peptidylprolyl isomerase</fullName>
    </submittedName>
</protein>
<dbReference type="RefSeq" id="WP_127613507.1">
    <property type="nucleotide sequence ID" value="NZ_RXOL01000008.1"/>
</dbReference>
<evidence type="ECO:0000313" key="4">
    <source>
        <dbReference type="Proteomes" id="UP000283003"/>
    </source>
</evidence>
<dbReference type="Proteomes" id="UP000283003">
    <property type="component" value="Unassembled WGS sequence"/>
</dbReference>
<evidence type="ECO:0000313" key="3">
    <source>
        <dbReference type="EMBL" id="RVQ65306.1"/>
    </source>
</evidence>
<gene>
    <name evidence="3" type="ORF">EKN06_13795</name>
</gene>
<dbReference type="SUPFAM" id="SSF50891">
    <property type="entry name" value="Cyclophilin-like"/>
    <property type="match status" value="1"/>
</dbReference>
<keyword evidence="3" id="KW-0413">Isomerase</keyword>
<dbReference type="EMBL" id="RXOL01000008">
    <property type="protein sequence ID" value="RVQ65306.1"/>
    <property type="molecule type" value="Genomic_DNA"/>
</dbReference>